<dbReference type="GO" id="GO:0008519">
    <property type="term" value="F:ammonium channel activity"/>
    <property type="evidence" value="ECO:0007669"/>
    <property type="project" value="InterPro"/>
</dbReference>
<keyword evidence="12" id="KW-1185">Reference proteome</keyword>
<dbReference type="PROSITE" id="PS01219">
    <property type="entry name" value="AMMONIUM_TRANSP"/>
    <property type="match status" value="1"/>
</dbReference>
<feature type="transmembrane region" description="Helical" evidence="8">
    <location>
        <begin position="52"/>
        <end position="71"/>
    </location>
</feature>
<dbReference type="Pfam" id="PF00909">
    <property type="entry name" value="Ammonium_transp"/>
    <property type="match status" value="1"/>
</dbReference>
<dbReference type="GO" id="GO:0097272">
    <property type="term" value="P:ammonium homeostasis"/>
    <property type="evidence" value="ECO:0007669"/>
    <property type="project" value="TreeGrafter"/>
</dbReference>
<evidence type="ECO:0000313" key="11">
    <source>
        <dbReference type="EMBL" id="ADB50067.1"/>
    </source>
</evidence>
<evidence type="ECO:0000256" key="3">
    <source>
        <dbReference type="ARBA" id="ARBA00022448"/>
    </source>
</evidence>
<dbReference type="STRING" id="469383.Cwoe_1639"/>
<dbReference type="Proteomes" id="UP000008229">
    <property type="component" value="Chromosome"/>
</dbReference>
<evidence type="ECO:0000313" key="12">
    <source>
        <dbReference type="Proteomes" id="UP000008229"/>
    </source>
</evidence>
<dbReference type="AlphaFoldDB" id="D3F0Z1"/>
<evidence type="ECO:0000256" key="8">
    <source>
        <dbReference type="RuleBase" id="RU362002"/>
    </source>
</evidence>
<dbReference type="NCBIfam" id="TIGR00836">
    <property type="entry name" value="amt"/>
    <property type="match status" value="1"/>
</dbReference>
<keyword evidence="5 8" id="KW-1133">Transmembrane helix</keyword>
<keyword evidence="3 8" id="KW-0813">Transport</keyword>
<feature type="transmembrane region" description="Helical" evidence="8">
    <location>
        <begin position="330"/>
        <end position="350"/>
    </location>
</feature>
<keyword evidence="6 8" id="KW-0472">Membrane</keyword>
<comment type="subcellular location">
    <subcellularLocation>
        <location evidence="8">Cell membrane</location>
        <topology evidence="8">Multi-pass membrane protein</topology>
    </subcellularLocation>
    <subcellularLocation>
        <location evidence="1">Membrane</location>
        <topology evidence="1">Multi-pass membrane protein</topology>
    </subcellularLocation>
</comment>
<dbReference type="InterPro" id="IPR024041">
    <property type="entry name" value="NH4_transpt_AmtB-like_dom"/>
</dbReference>
<dbReference type="SUPFAM" id="SSF111352">
    <property type="entry name" value="Ammonium transporter"/>
    <property type="match status" value="1"/>
</dbReference>
<dbReference type="PANTHER" id="PTHR11730:SF6">
    <property type="entry name" value="AMMONIUM TRANSPORTER"/>
    <property type="match status" value="1"/>
</dbReference>
<evidence type="ECO:0000256" key="9">
    <source>
        <dbReference type="SAM" id="MobiDB-lite"/>
    </source>
</evidence>
<feature type="transmembrane region" description="Helical" evidence="8">
    <location>
        <begin position="403"/>
        <end position="428"/>
    </location>
</feature>
<dbReference type="InterPro" id="IPR018047">
    <property type="entry name" value="Ammonium_transpt_CS"/>
</dbReference>
<keyword evidence="7 8" id="KW-0924">Ammonia transport</keyword>
<comment type="similarity">
    <text evidence="2 8">Belongs to the ammonia transporter channel (TC 1.A.11.2) family.</text>
</comment>
<evidence type="ECO:0000256" key="4">
    <source>
        <dbReference type="ARBA" id="ARBA00022692"/>
    </source>
</evidence>
<feature type="transmembrane region" description="Helical" evidence="8">
    <location>
        <begin position="306"/>
        <end position="324"/>
    </location>
</feature>
<proteinExistence type="inferred from homology"/>
<dbReference type="Gene3D" id="1.10.3430.10">
    <property type="entry name" value="Ammonium transporter AmtB like domains"/>
    <property type="match status" value="1"/>
</dbReference>
<evidence type="ECO:0000259" key="10">
    <source>
        <dbReference type="Pfam" id="PF00909"/>
    </source>
</evidence>
<evidence type="ECO:0000256" key="7">
    <source>
        <dbReference type="ARBA" id="ARBA00023177"/>
    </source>
</evidence>
<feature type="transmembrane region" description="Helical" evidence="8">
    <location>
        <begin position="278"/>
        <end position="299"/>
    </location>
</feature>
<sequence length="489" mass="50238" precursor="true">MLAIKVQEGSVLHSRLGRAAVLGVLVTLLLPATALAQDSPTIEIVKGELNTTWLMVAAILVFFMQAGFALLEIGMSRGKNAGMGVAKILVNFSIGTLIWWAVGYGLAFGGTATFFGDTGFFLGNGTDLAGTPVDAAGVGFFAFQLMFCCVSLAIVWGSTLERIKFGAYIVFAAVFAGVIYPLIAHMAWSGGLLTRVGSGVQDFAGSSVVHLTGATAAFAAVLFLGPRKGKYGPDGKPRAIPGHSMPLLGLGVLILWLGWFGFNGGSTFNTDGNKFAEVIAITNMGAIGGVLGATFLIWMLTRKLDVGMIGNGAIAGLVAITAGSGYVEMWAAPIIGFVGGLVVVAGVLAIEKKLDDPVGALSAHGLAGIWGTLACGLFTSDRLAEAVGVGRAGLFYGGGLEQLGVQAVAVGVTFGAVFIISSVTFLAIKATMGLRVSEDEEDAGLDIAEHGMYGYPEQFIPAPELIGVGSPRPHTGTPSPIGSTTEVPA</sequence>
<dbReference type="eggNOG" id="COG0004">
    <property type="taxonomic scope" value="Bacteria"/>
</dbReference>
<feature type="transmembrane region" description="Helical" evidence="8">
    <location>
        <begin position="92"/>
        <end position="115"/>
    </location>
</feature>
<feature type="transmembrane region" description="Helical" evidence="8">
    <location>
        <begin position="245"/>
        <end position="262"/>
    </location>
</feature>
<dbReference type="HOGENOM" id="CLU_000445_33_1_11"/>
<reference evidence="12" key="2">
    <citation type="submission" date="2010-01" db="EMBL/GenBank/DDBJ databases">
        <title>The complete genome of Conexibacter woesei DSM 14684.</title>
        <authorList>
            <consortium name="US DOE Joint Genome Institute (JGI-PGF)"/>
            <person name="Lucas S."/>
            <person name="Copeland A."/>
            <person name="Lapidus A."/>
            <person name="Glavina del Rio T."/>
            <person name="Dalin E."/>
            <person name="Tice H."/>
            <person name="Bruce D."/>
            <person name="Goodwin L."/>
            <person name="Pitluck S."/>
            <person name="Kyrpides N."/>
            <person name="Mavromatis K."/>
            <person name="Ivanova N."/>
            <person name="Mikhailova N."/>
            <person name="Chertkov O."/>
            <person name="Brettin T."/>
            <person name="Detter J.C."/>
            <person name="Han C."/>
            <person name="Larimer F."/>
            <person name="Land M."/>
            <person name="Hauser L."/>
            <person name="Markowitz V."/>
            <person name="Cheng J.-F."/>
            <person name="Hugenholtz P."/>
            <person name="Woyke T."/>
            <person name="Wu D."/>
            <person name="Pukall R."/>
            <person name="Steenblock K."/>
            <person name="Schneider S."/>
            <person name="Klenk H.-P."/>
            <person name="Eisen J.A."/>
        </authorList>
    </citation>
    <scope>NUCLEOTIDE SEQUENCE [LARGE SCALE GENOMIC DNA]</scope>
    <source>
        <strain evidence="12">DSM 14684 / CIP 108061 / JCM 11494 / NBRC 100937 / ID131577</strain>
    </source>
</reference>
<accession>D3F0Z1</accession>
<feature type="transmembrane region" description="Helical" evidence="8">
    <location>
        <begin position="203"/>
        <end position="224"/>
    </location>
</feature>
<gene>
    <name evidence="11" type="ordered locus">Cwoe_1639</name>
</gene>
<feature type="transmembrane region" description="Helical" evidence="8">
    <location>
        <begin position="165"/>
        <end position="183"/>
    </location>
</feature>
<feature type="domain" description="Ammonium transporter AmtB-like" evidence="10">
    <location>
        <begin position="53"/>
        <end position="455"/>
    </location>
</feature>
<name>D3F0Z1_CONWI</name>
<feature type="compositionally biased region" description="Polar residues" evidence="9">
    <location>
        <begin position="476"/>
        <end position="489"/>
    </location>
</feature>
<evidence type="ECO:0000256" key="5">
    <source>
        <dbReference type="ARBA" id="ARBA00022989"/>
    </source>
</evidence>
<dbReference type="InterPro" id="IPR001905">
    <property type="entry name" value="Ammonium_transpt"/>
</dbReference>
<keyword evidence="4 8" id="KW-0812">Transmembrane</keyword>
<dbReference type="InterPro" id="IPR029020">
    <property type="entry name" value="Ammonium/urea_transptr"/>
</dbReference>
<evidence type="ECO:0000256" key="6">
    <source>
        <dbReference type="ARBA" id="ARBA00023136"/>
    </source>
</evidence>
<feature type="transmembrane region" description="Helical" evidence="8">
    <location>
        <begin position="135"/>
        <end position="158"/>
    </location>
</feature>
<organism evidence="11 12">
    <name type="scientific">Conexibacter woesei (strain DSM 14684 / CCUG 47730 / CIP 108061 / JCM 11494 / NBRC 100937 / ID131577)</name>
    <dbReference type="NCBI Taxonomy" id="469383"/>
    <lineage>
        <taxon>Bacteria</taxon>
        <taxon>Bacillati</taxon>
        <taxon>Actinomycetota</taxon>
        <taxon>Thermoleophilia</taxon>
        <taxon>Solirubrobacterales</taxon>
        <taxon>Conexibacteraceae</taxon>
        <taxon>Conexibacter</taxon>
    </lineage>
</organism>
<evidence type="ECO:0000256" key="1">
    <source>
        <dbReference type="ARBA" id="ARBA00004141"/>
    </source>
</evidence>
<dbReference type="OrthoDB" id="9814202at2"/>
<feature type="transmembrane region" description="Helical" evidence="8">
    <location>
        <begin position="357"/>
        <end position="379"/>
    </location>
</feature>
<feature type="region of interest" description="Disordered" evidence="9">
    <location>
        <begin position="469"/>
        <end position="489"/>
    </location>
</feature>
<evidence type="ECO:0000256" key="2">
    <source>
        <dbReference type="ARBA" id="ARBA00005887"/>
    </source>
</evidence>
<reference evidence="11 12" key="1">
    <citation type="journal article" date="2010" name="Stand. Genomic Sci.">
        <title>Complete genome sequence of Conexibacter woesei type strain (ID131577).</title>
        <authorList>
            <person name="Pukall R."/>
            <person name="Lapidus A."/>
            <person name="Glavina Del Rio T."/>
            <person name="Copeland A."/>
            <person name="Tice H."/>
            <person name="Cheng J.-F."/>
            <person name="Lucas S."/>
            <person name="Chen F."/>
            <person name="Nolan M."/>
            <person name="Bruce D."/>
            <person name="Goodwin L."/>
            <person name="Pitluck S."/>
            <person name="Mavromatis K."/>
            <person name="Ivanova N."/>
            <person name="Ovchinnikova G."/>
            <person name="Pati A."/>
            <person name="Chen A."/>
            <person name="Palaniappan K."/>
            <person name="Land M."/>
            <person name="Hauser L."/>
            <person name="Chang Y.-J."/>
            <person name="Jeffries C.D."/>
            <person name="Chain P."/>
            <person name="Meincke L."/>
            <person name="Sims D."/>
            <person name="Brettin T."/>
            <person name="Detter J.C."/>
            <person name="Rohde M."/>
            <person name="Goeker M."/>
            <person name="Bristow J."/>
            <person name="Eisen J.A."/>
            <person name="Markowitz V."/>
            <person name="Kyrpides N.C."/>
            <person name="Klenk H.-P."/>
            <person name="Hugenholtz P."/>
        </authorList>
    </citation>
    <scope>NUCLEOTIDE SEQUENCE [LARGE SCALE GENOMIC DNA]</scope>
    <source>
        <strain evidence="12">DSM 14684 / CIP 108061 / JCM 11494 / NBRC 100937 / ID131577</strain>
    </source>
</reference>
<dbReference type="GO" id="GO:0005886">
    <property type="term" value="C:plasma membrane"/>
    <property type="evidence" value="ECO:0007669"/>
    <property type="project" value="UniProtKB-SubCell"/>
</dbReference>
<protein>
    <recommendedName>
        <fullName evidence="8">Ammonium transporter</fullName>
    </recommendedName>
</protein>
<dbReference type="PANTHER" id="PTHR11730">
    <property type="entry name" value="AMMONIUM TRANSPORTER"/>
    <property type="match status" value="1"/>
</dbReference>
<dbReference type="KEGG" id="cwo:Cwoe_1639"/>
<dbReference type="EMBL" id="CP001854">
    <property type="protein sequence ID" value="ADB50067.1"/>
    <property type="molecule type" value="Genomic_DNA"/>
</dbReference>